<organism evidence="8 9">
    <name type="scientific">Crotalaria pallida</name>
    <name type="common">Smooth rattlebox</name>
    <name type="synonym">Crotalaria striata</name>
    <dbReference type="NCBI Taxonomy" id="3830"/>
    <lineage>
        <taxon>Eukaryota</taxon>
        <taxon>Viridiplantae</taxon>
        <taxon>Streptophyta</taxon>
        <taxon>Embryophyta</taxon>
        <taxon>Tracheophyta</taxon>
        <taxon>Spermatophyta</taxon>
        <taxon>Magnoliopsida</taxon>
        <taxon>eudicotyledons</taxon>
        <taxon>Gunneridae</taxon>
        <taxon>Pentapetalae</taxon>
        <taxon>rosids</taxon>
        <taxon>fabids</taxon>
        <taxon>Fabales</taxon>
        <taxon>Fabaceae</taxon>
        <taxon>Papilionoideae</taxon>
        <taxon>50 kb inversion clade</taxon>
        <taxon>genistoids sensu lato</taxon>
        <taxon>core genistoids</taxon>
        <taxon>Crotalarieae</taxon>
        <taxon>Crotalaria</taxon>
    </lineage>
</organism>
<dbReference type="Pfam" id="PF02018">
    <property type="entry name" value="CBM_4_9"/>
    <property type="match status" value="1"/>
</dbReference>
<evidence type="ECO:0000256" key="5">
    <source>
        <dbReference type="ARBA" id="ARBA00023326"/>
    </source>
</evidence>
<gene>
    <name evidence="8" type="ORF">RIF29_22743</name>
</gene>
<comment type="similarity">
    <text evidence="1">Belongs to the glycosyl hydrolase 10 (cellulase F) family.</text>
</comment>
<keyword evidence="5" id="KW-0624">Polysaccharide degradation</keyword>
<keyword evidence="6" id="KW-1133">Transmembrane helix</keyword>
<dbReference type="Gene3D" id="3.20.20.80">
    <property type="entry name" value="Glycosidases"/>
    <property type="match status" value="1"/>
</dbReference>
<keyword evidence="9" id="KW-1185">Reference proteome</keyword>
<dbReference type="SUPFAM" id="SSF49785">
    <property type="entry name" value="Galactose-binding domain-like"/>
    <property type="match status" value="1"/>
</dbReference>
<keyword evidence="6" id="KW-0472">Membrane</keyword>
<feature type="domain" description="GH10" evidence="7">
    <location>
        <begin position="261"/>
        <end position="559"/>
    </location>
</feature>
<evidence type="ECO:0000256" key="6">
    <source>
        <dbReference type="SAM" id="Phobius"/>
    </source>
</evidence>
<comment type="caution">
    <text evidence="8">The sequence shown here is derived from an EMBL/GenBank/DDBJ whole genome shotgun (WGS) entry which is preliminary data.</text>
</comment>
<proteinExistence type="inferred from homology"/>
<dbReference type="InterPro" id="IPR044846">
    <property type="entry name" value="GH10"/>
</dbReference>
<dbReference type="Gene3D" id="2.60.120.260">
    <property type="entry name" value="Galactose-binding domain-like"/>
    <property type="match status" value="1"/>
</dbReference>
<dbReference type="InterPro" id="IPR017853">
    <property type="entry name" value="GH"/>
</dbReference>
<evidence type="ECO:0000256" key="4">
    <source>
        <dbReference type="ARBA" id="ARBA00023277"/>
    </source>
</evidence>
<keyword evidence="6" id="KW-0812">Transmembrane</keyword>
<dbReference type="InterPro" id="IPR003305">
    <property type="entry name" value="CenC_carb-bd"/>
</dbReference>
<keyword evidence="2" id="KW-0677">Repeat</keyword>
<dbReference type="EMBL" id="JAYWIO010000004">
    <property type="protein sequence ID" value="KAK7269930.1"/>
    <property type="molecule type" value="Genomic_DNA"/>
</dbReference>
<name>A0AAN9F7E6_CROPI</name>
<dbReference type="PANTHER" id="PTHR31490">
    <property type="entry name" value="GLYCOSYL HYDROLASE"/>
    <property type="match status" value="1"/>
</dbReference>
<feature type="transmembrane region" description="Helical" evidence="6">
    <location>
        <begin position="48"/>
        <end position="68"/>
    </location>
</feature>
<keyword evidence="3" id="KW-0378">Hydrolase</keyword>
<dbReference type="GO" id="GO:0000272">
    <property type="term" value="P:polysaccharide catabolic process"/>
    <property type="evidence" value="ECO:0007669"/>
    <property type="project" value="UniProtKB-KW"/>
</dbReference>
<dbReference type="InterPro" id="IPR008979">
    <property type="entry name" value="Galactose-bd-like_sf"/>
</dbReference>
<accession>A0AAN9F7E6</accession>
<sequence>MTTPFLCLCRDRSTPDFNTPLRLHRNHIHFSSPLYLLQHEKMKAAEGCSLLVTTFCLLLMFSGFYYIWSFSFYFNVSYSCMGEPQRAQYGGGIIVNPGFDHNIEGWTVFGKGAIEERVSNEGNRFIVAHNRTHPLDSFSQKIQLKEGMLYSFSAWFQLSEGSETVSVIFKINGSKLIGGGQVTAKHGCWSLLKGGIVPNFSSPAEILFESKNSRVEIWADSISLQPFTKKQWRQHQDDRIERVRKSKVRFQVTHINETVLEGATISIKQTRPGFPFGCAMNHNILTSKDYQSWFASRFKYTTFTNEMKWYSTEKKRGVENYTIPDAMLEFTKHNGIHVRGHNIFWDNQKHQPDWVKTLSPEALKEAAAKRIESVVSRYRGKVIAWDVMNENLHFKFYEDKLGANASAEYYATAFHLDPNTTMFMNEYNTIEYSGDELSSPSNYLKKMEEILSFPGSSGISAAIGLQGNFVYGQPNMPYIRSALELLSTAGLPIWLTEVSVNQDPNQAEYLESILREAYSHPSVEGIIMFSGPAIAGFKKMHLVDENFQNTPAGDVVDKLIKEWGTGHQKAIADSKGFIDISLHHGEYDITVTHPITHSSKILNLVVGKDFPQETIHVEFHT</sequence>
<dbReference type="Pfam" id="PF00331">
    <property type="entry name" value="Glyco_hydro_10"/>
    <property type="match status" value="1"/>
</dbReference>
<dbReference type="PANTHER" id="PTHR31490:SF52">
    <property type="entry name" value="ENDO-1,4-BETA-XYLANASE 5-RELATED"/>
    <property type="match status" value="1"/>
</dbReference>
<dbReference type="PROSITE" id="PS51760">
    <property type="entry name" value="GH10_2"/>
    <property type="match status" value="1"/>
</dbReference>
<evidence type="ECO:0000313" key="8">
    <source>
        <dbReference type="EMBL" id="KAK7269930.1"/>
    </source>
</evidence>
<dbReference type="InterPro" id="IPR001000">
    <property type="entry name" value="GH10_dom"/>
</dbReference>
<reference evidence="8 9" key="1">
    <citation type="submission" date="2024-01" db="EMBL/GenBank/DDBJ databases">
        <title>The genomes of 5 underutilized Papilionoideae crops provide insights into root nodulation and disease resistanc.</title>
        <authorList>
            <person name="Yuan L."/>
        </authorList>
    </citation>
    <scope>NUCLEOTIDE SEQUENCE [LARGE SCALE GENOMIC DNA]</scope>
    <source>
        <strain evidence="8">ZHUSHIDOU_FW_LH</strain>
        <tissue evidence="8">Leaf</tissue>
    </source>
</reference>
<dbReference type="SUPFAM" id="SSF51445">
    <property type="entry name" value="(Trans)glycosidases"/>
    <property type="match status" value="1"/>
</dbReference>
<dbReference type="SMART" id="SM00633">
    <property type="entry name" value="Glyco_10"/>
    <property type="match status" value="1"/>
</dbReference>
<evidence type="ECO:0000313" key="9">
    <source>
        <dbReference type="Proteomes" id="UP001372338"/>
    </source>
</evidence>
<dbReference type="Proteomes" id="UP001372338">
    <property type="component" value="Unassembled WGS sequence"/>
</dbReference>
<evidence type="ECO:0000259" key="7">
    <source>
        <dbReference type="PROSITE" id="PS51760"/>
    </source>
</evidence>
<dbReference type="GO" id="GO:0031176">
    <property type="term" value="F:endo-1,4-beta-xylanase activity"/>
    <property type="evidence" value="ECO:0007669"/>
    <property type="project" value="UniProtKB-ARBA"/>
</dbReference>
<evidence type="ECO:0000256" key="2">
    <source>
        <dbReference type="ARBA" id="ARBA00022737"/>
    </source>
</evidence>
<evidence type="ECO:0000256" key="3">
    <source>
        <dbReference type="ARBA" id="ARBA00022801"/>
    </source>
</evidence>
<evidence type="ECO:0000256" key="1">
    <source>
        <dbReference type="ARBA" id="ARBA00007495"/>
    </source>
</evidence>
<keyword evidence="4" id="KW-0119">Carbohydrate metabolism</keyword>
<dbReference type="AlphaFoldDB" id="A0AAN9F7E6"/>
<protein>
    <recommendedName>
        <fullName evidence="7">GH10 domain-containing protein</fullName>
    </recommendedName>
</protein>